<dbReference type="InterPro" id="IPR018253">
    <property type="entry name" value="DnaJ_domain_CS"/>
</dbReference>
<protein>
    <submittedName>
        <fullName evidence="3">Chaperone DnaJ</fullName>
    </submittedName>
</protein>
<dbReference type="Gene3D" id="1.10.287.110">
    <property type="entry name" value="DnaJ domain"/>
    <property type="match status" value="1"/>
</dbReference>
<dbReference type="InterPro" id="IPR001623">
    <property type="entry name" value="DnaJ_domain"/>
</dbReference>
<dbReference type="SUPFAM" id="SSF46565">
    <property type="entry name" value="Chaperone J-domain"/>
    <property type="match status" value="1"/>
</dbReference>
<evidence type="ECO:0000313" key="4">
    <source>
        <dbReference type="Proteomes" id="UP000008192"/>
    </source>
</evidence>
<dbReference type="GO" id="GO:0044183">
    <property type="term" value="F:protein folding chaperone"/>
    <property type="evidence" value="ECO:0007669"/>
    <property type="project" value="TreeGrafter"/>
</dbReference>
<evidence type="ECO:0000256" key="1">
    <source>
        <dbReference type="SAM" id="Phobius"/>
    </source>
</evidence>
<dbReference type="KEGG" id="tpg:TPEGAU_0098"/>
<keyword evidence="1" id="KW-0812">Transmembrane</keyword>
<accession>A0AAU8Q7C0</accession>
<reference evidence="4" key="1">
    <citation type="journal article" date="2012" name="PLoS Negl. Trop. Dis.">
        <title>Whole genome sequences of three Treponema pallidum ssp. pertenue strains: yaws and syphilis treponemes differ in less than 0.2% of the genome sequence.</title>
        <authorList>
            <person name="Cejkova D."/>
            <person name="Zobanikova M."/>
            <person name="Chen L."/>
            <person name="Pospisilova P."/>
            <person name="Strouhal M."/>
            <person name="Qin X."/>
            <person name="Mikalova L."/>
            <person name="Norris S.J."/>
            <person name="Muzny D.M."/>
            <person name="Gibbs R.A."/>
            <person name="Fulton L.L."/>
            <person name="Sodergren E."/>
            <person name="Weinstock G.M."/>
            <person name="Smajs D."/>
        </authorList>
    </citation>
    <scope>NUCLEOTIDE SEQUENCE [LARGE SCALE GENOMIC DNA]</scope>
    <source>
        <strain evidence="4">Gauthier</strain>
    </source>
</reference>
<dbReference type="InterPro" id="IPR036869">
    <property type="entry name" value="J_dom_sf"/>
</dbReference>
<dbReference type="PRINTS" id="PR00625">
    <property type="entry name" value="JDOMAIN"/>
</dbReference>
<dbReference type="EMBL" id="CP002376">
    <property type="protein sequence ID" value="AEZ59353.1"/>
    <property type="molecule type" value="Genomic_DNA"/>
</dbReference>
<dbReference type="GO" id="GO:0005737">
    <property type="term" value="C:cytoplasm"/>
    <property type="evidence" value="ECO:0007669"/>
    <property type="project" value="TreeGrafter"/>
</dbReference>
<organism evidence="3 4">
    <name type="scientific">Treponema pallidum subsp. pertenue (strain Gauthier)</name>
    <dbReference type="NCBI Taxonomy" id="491080"/>
    <lineage>
        <taxon>Bacteria</taxon>
        <taxon>Pseudomonadati</taxon>
        <taxon>Spirochaetota</taxon>
        <taxon>Spirochaetia</taxon>
        <taxon>Spirochaetales</taxon>
        <taxon>Treponemataceae</taxon>
        <taxon>Treponema</taxon>
    </lineage>
</organism>
<dbReference type="PANTHER" id="PTHR43948">
    <property type="entry name" value="DNAJ HOMOLOG SUBFAMILY B"/>
    <property type="match status" value="1"/>
</dbReference>
<feature type="domain" description="J" evidence="2">
    <location>
        <begin position="8"/>
        <end position="73"/>
    </location>
</feature>
<feature type="transmembrane region" description="Helical" evidence="1">
    <location>
        <begin position="168"/>
        <end position="196"/>
    </location>
</feature>
<dbReference type="PROSITE" id="PS50076">
    <property type="entry name" value="DNAJ_2"/>
    <property type="match status" value="1"/>
</dbReference>
<dbReference type="GO" id="GO:0051082">
    <property type="term" value="F:unfolded protein binding"/>
    <property type="evidence" value="ECO:0007669"/>
    <property type="project" value="TreeGrafter"/>
</dbReference>
<name>A0AAU8Q7C0_TREPG</name>
<dbReference type="PANTHER" id="PTHR43948:SF10">
    <property type="entry name" value="MRJ, ISOFORM E"/>
    <property type="match status" value="1"/>
</dbReference>
<sequence length="218" mass="23674">MSERTVPDHYAILGVAADASEEHIKKAFRAQALKYHPDKNPGDACAEDQFKRINAAYAVLSDRASRARYDAERAGGAFWSSRAGRDASEGFGAWTSGTDDKAGARTRYTHTHGPWRGHARETEHFEGWYTFFGGFPGNGWSYWSSADAPPDPAGPTARTGSRKDGARLLIQGAALVLLALFGLRFFLVFGFFGIAFSVSCLARGVHTLRAGLSILLEG</sequence>
<dbReference type="Proteomes" id="UP000008192">
    <property type="component" value="Chromosome"/>
</dbReference>
<evidence type="ECO:0000313" key="3">
    <source>
        <dbReference type="EMBL" id="AEZ59353.1"/>
    </source>
</evidence>
<dbReference type="CDD" id="cd06257">
    <property type="entry name" value="DnaJ"/>
    <property type="match status" value="1"/>
</dbReference>
<dbReference type="PROSITE" id="PS00636">
    <property type="entry name" value="DNAJ_1"/>
    <property type="match status" value="1"/>
</dbReference>
<dbReference type="RefSeq" id="WP_014342266.1">
    <property type="nucleotide sequence ID" value="NC_016843.1"/>
</dbReference>
<evidence type="ECO:0000259" key="2">
    <source>
        <dbReference type="PROSITE" id="PS50076"/>
    </source>
</evidence>
<dbReference type="GeneID" id="93875892"/>
<dbReference type="AlphaFoldDB" id="A0AAU8Q7C0"/>
<keyword evidence="1" id="KW-0472">Membrane</keyword>
<dbReference type="SMART" id="SM00271">
    <property type="entry name" value="DnaJ"/>
    <property type="match status" value="1"/>
</dbReference>
<keyword evidence="1" id="KW-1133">Transmembrane helix</keyword>
<gene>
    <name evidence="3" type="primary">dnaJ1</name>
    <name evidence="3" type="ordered locus">TPEGAU_0098</name>
</gene>
<proteinExistence type="predicted"/>
<dbReference type="GO" id="GO:0051087">
    <property type="term" value="F:protein-folding chaperone binding"/>
    <property type="evidence" value="ECO:0007669"/>
    <property type="project" value="TreeGrafter"/>
</dbReference>
<dbReference type="Pfam" id="PF00226">
    <property type="entry name" value="DnaJ"/>
    <property type="match status" value="1"/>
</dbReference>